<gene>
    <name evidence="3" type="ORF">NEMBOFW57_009071</name>
</gene>
<feature type="transmembrane region" description="Helical" evidence="2">
    <location>
        <begin position="248"/>
        <end position="266"/>
    </location>
</feature>
<comment type="caution">
    <text evidence="3">The sequence shown here is derived from an EMBL/GenBank/DDBJ whole genome shotgun (WGS) entry which is preliminary data.</text>
</comment>
<feature type="transmembrane region" description="Helical" evidence="2">
    <location>
        <begin position="206"/>
        <end position="227"/>
    </location>
</feature>
<dbReference type="InterPro" id="IPR000366">
    <property type="entry name" value="GPCR_STE2"/>
</dbReference>
<dbReference type="GO" id="GO:0038038">
    <property type="term" value="C:G protein-coupled receptor homodimeric complex"/>
    <property type="evidence" value="ECO:0007669"/>
    <property type="project" value="TreeGrafter"/>
</dbReference>
<keyword evidence="4" id="KW-1185">Reference proteome</keyword>
<organism evidence="3 4">
    <name type="scientific">Staphylotrichum longicolle</name>
    <dbReference type="NCBI Taxonomy" id="669026"/>
    <lineage>
        <taxon>Eukaryota</taxon>
        <taxon>Fungi</taxon>
        <taxon>Dikarya</taxon>
        <taxon>Ascomycota</taxon>
        <taxon>Pezizomycotina</taxon>
        <taxon>Sordariomycetes</taxon>
        <taxon>Sordariomycetidae</taxon>
        <taxon>Sordariales</taxon>
        <taxon>Chaetomiaceae</taxon>
        <taxon>Staphylotrichum</taxon>
    </lineage>
</organism>
<dbReference type="GO" id="GO:0000750">
    <property type="term" value="P:pheromone-dependent signal transduction involved in conjugation with cellular fusion"/>
    <property type="evidence" value="ECO:0007669"/>
    <property type="project" value="TreeGrafter"/>
</dbReference>
<dbReference type="PANTHER" id="PTHR28009:SF1">
    <property type="entry name" value="PHEROMONE ALPHA FACTOR RECEPTOR"/>
    <property type="match status" value="1"/>
</dbReference>
<feature type="compositionally biased region" description="Basic and acidic residues" evidence="1">
    <location>
        <begin position="405"/>
        <end position="435"/>
    </location>
</feature>
<sequence length="435" mass="46672">MVTVDLTPPPGVPFNPTNQTSYILAPNGAATIPFSTSAITTRYLNATSLSILYGTQIGACFIMLAIMLAMTPRVRFRRLPTLINLAALVLNTIRMVLLAVFFTSSFLNFFVLASGSVRYVEPSAFNVSAAATALSTPVTVLILAALFVQAWSMLRLWPTLYKLPATLVSVGLVLTTVAFNMLTTIVQTRAIIGADRNRLWLWARQTYLALITASICWFCFLFNVRLVMHMWTNRSILPSLKGLKAMDVLVITNGVLMFVPVIFAGMEFANWDNFESASLTQTSVVIVLPLGTLVAQRLANPAWFGSGVGAGMTGAGIDSTNSTGVSRSGMSGVTAVTNASGTSAAKRPLLMSVRSNERRDAGVHRGSGQGAVSTHIAAASEGSVVSEKARAVHADHGDDDDETMDRDVAGGDLERGVRVDYGIERRRERLPTGSS</sequence>
<dbReference type="Proteomes" id="UP001197093">
    <property type="component" value="Unassembled WGS sequence"/>
</dbReference>
<dbReference type="CDD" id="cd14939">
    <property type="entry name" value="7tmD_STE2"/>
    <property type="match status" value="1"/>
</dbReference>
<feature type="transmembrane region" description="Helical" evidence="2">
    <location>
        <begin position="163"/>
        <end position="186"/>
    </location>
</feature>
<keyword evidence="2" id="KW-1133">Transmembrane helix</keyword>
<dbReference type="PRINTS" id="PR00250">
    <property type="entry name" value="GPCRSTE2"/>
</dbReference>
<accession>A0AAD4HWD4</accession>
<feature type="transmembrane region" description="Helical" evidence="2">
    <location>
        <begin position="51"/>
        <end position="70"/>
    </location>
</feature>
<reference evidence="3" key="1">
    <citation type="submission" date="2023-02" db="EMBL/GenBank/DDBJ databases">
        <authorList>
            <person name="Palmer J.M."/>
        </authorList>
    </citation>
    <scope>NUCLEOTIDE SEQUENCE</scope>
    <source>
        <strain evidence="3">FW57</strain>
    </source>
</reference>
<dbReference type="GO" id="GO:0004932">
    <property type="term" value="F:mating-type factor pheromone receptor activity"/>
    <property type="evidence" value="ECO:0007669"/>
    <property type="project" value="InterPro"/>
</dbReference>
<keyword evidence="2" id="KW-0812">Transmembrane</keyword>
<name>A0AAD4HWD4_9PEZI</name>
<dbReference type="Gene3D" id="1.10.287.920">
    <property type="entry name" value="Pheromone alpha factor receptor"/>
    <property type="match status" value="1"/>
</dbReference>
<dbReference type="Pfam" id="PF02116">
    <property type="entry name" value="STE2"/>
    <property type="match status" value="1"/>
</dbReference>
<proteinExistence type="predicted"/>
<evidence type="ECO:0000313" key="4">
    <source>
        <dbReference type="Proteomes" id="UP001197093"/>
    </source>
</evidence>
<dbReference type="EMBL" id="JAHCVI010000004">
    <property type="protein sequence ID" value="KAG7286757.1"/>
    <property type="molecule type" value="Genomic_DNA"/>
</dbReference>
<evidence type="ECO:0000313" key="3">
    <source>
        <dbReference type="EMBL" id="KAG7286757.1"/>
    </source>
</evidence>
<evidence type="ECO:0008006" key="5">
    <source>
        <dbReference type="Google" id="ProtNLM"/>
    </source>
</evidence>
<evidence type="ECO:0000256" key="1">
    <source>
        <dbReference type="SAM" id="MobiDB-lite"/>
    </source>
</evidence>
<feature type="transmembrane region" description="Helical" evidence="2">
    <location>
        <begin position="82"/>
        <end position="107"/>
    </location>
</feature>
<protein>
    <recommendedName>
        <fullName evidence="5">Pheromone receptor</fullName>
    </recommendedName>
</protein>
<dbReference type="PANTHER" id="PTHR28009">
    <property type="entry name" value="PHEROMONE ALPHA FACTOR RECEPTOR"/>
    <property type="match status" value="1"/>
</dbReference>
<feature type="region of interest" description="Disordered" evidence="1">
    <location>
        <begin position="380"/>
        <end position="435"/>
    </location>
</feature>
<dbReference type="AlphaFoldDB" id="A0AAD4HWD4"/>
<keyword evidence="2" id="KW-0472">Membrane</keyword>
<feature type="compositionally biased region" description="Basic and acidic residues" evidence="1">
    <location>
        <begin position="387"/>
        <end position="396"/>
    </location>
</feature>
<feature type="transmembrane region" description="Helical" evidence="2">
    <location>
        <begin position="127"/>
        <end position="151"/>
    </location>
</feature>
<dbReference type="InterPro" id="IPR027458">
    <property type="entry name" value="STE2_TM1-TM2_sf"/>
</dbReference>
<evidence type="ECO:0000256" key="2">
    <source>
        <dbReference type="SAM" id="Phobius"/>
    </source>
</evidence>